<evidence type="ECO:0000313" key="1">
    <source>
        <dbReference type="EMBL" id="ETR72776.1"/>
    </source>
</evidence>
<evidence type="ECO:0000313" key="2">
    <source>
        <dbReference type="Proteomes" id="UP000189670"/>
    </source>
</evidence>
<accession>A0A1V1PDC1</accession>
<organism evidence="1 2">
    <name type="scientific">Candidatus Magnetoglobus multicellularis str. Araruama</name>
    <dbReference type="NCBI Taxonomy" id="890399"/>
    <lineage>
        <taxon>Bacteria</taxon>
        <taxon>Pseudomonadati</taxon>
        <taxon>Thermodesulfobacteriota</taxon>
        <taxon>Desulfobacteria</taxon>
        <taxon>Desulfobacterales</taxon>
        <taxon>Desulfobacteraceae</taxon>
        <taxon>Candidatus Magnetoglobus</taxon>
    </lineage>
</organism>
<reference evidence="2" key="1">
    <citation type="submission" date="2012-11" db="EMBL/GenBank/DDBJ databases">
        <authorList>
            <person name="Lucero-Rivera Y.E."/>
            <person name="Tovar-Ramirez D."/>
        </authorList>
    </citation>
    <scope>NUCLEOTIDE SEQUENCE [LARGE SCALE GENOMIC DNA]</scope>
    <source>
        <strain evidence="2">Araruama</strain>
    </source>
</reference>
<name>A0A1V1PDC1_9BACT</name>
<dbReference type="AlphaFoldDB" id="A0A1V1PDC1"/>
<proteinExistence type="predicted"/>
<dbReference type="Proteomes" id="UP000189670">
    <property type="component" value="Unassembled WGS sequence"/>
</dbReference>
<dbReference type="EMBL" id="ATBP01000113">
    <property type="protein sequence ID" value="ETR72776.1"/>
    <property type="molecule type" value="Genomic_DNA"/>
</dbReference>
<protein>
    <submittedName>
        <fullName evidence="1">Uncharacterized protein</fullName>
    </submittedName>
</protein>
<comment type="caution">
    <text evidence="1">The sequence shown here is derived from an EMBL/GenBank/DDBJ whole genome shotgun (WGS) entry which is preliminary data.</text>
</comment>
<sequence length="73" mass="8670">MRKKDRVDRSEQLQTTMTPYIQVKSLITQYTRIQGLHSFKRLLEDMKNVRIEEVNIEGLADAMGRYEIKVRSL</sequence>
<gene>
    <name evidence="1" type="ORF">OMM_07334</name>
</gene>